<gene>
    <name evidence="2" type="ORF">P3G67_04460</name>
</gene>
<organism evidence="2 3">
    <name type="scientific">Streptomyces silvisoli</name>
    <dbReference type="NCBI Taxonomy" id="3034235"/>
    <lineage>
        <taxon>Bacteria</taxon>
        <taxon>Bacillati</taxon>
        <taxon>Actinomycetota</taxon>
        <taxon>Actinomycetes</taxon>
        <taxon>Kitasatosporales</taxon>
        <taxon>Streptomycetaceae</taxon>
        <taxon>Streptomyces</taxon>
    </lineage>
</organism>
<keyword evidence="1" id="KW-0812">Transmembrane</keyword>
<comment type="caution">
    <text evidence="2">The sequence shown here is derived from an EMBL/GenBank/DDBJ whole genome shotgun (WGS) entry which is preliminary data.</text>
</comment>
<accession>A0ABT5ZHJ2</accession>
<feature type="transmembrane region" description="Helical" evidence="1">
    <location>
        <begin position="28"/>
        <end position="48"/>
    </location>
</feature>
<name>A0ABT5ZHJ2_9ACTN</name>
<dbReference type="RefSeq" id="WP_276092272.1">
    <property type="nucleotide sequence ID" value="NZ_JARJBC010000002.1"/>
</dbReference>
<dbReference type="EMBL" id="JARJBC010000002">
    <property type="protein sequence ID" value="MDF3288488.1"/>
    <property type="molecule type" value="Genomic_DNA"/>
</dbReference>
<evidence type="ECO:0000256" key="1">
    <source>
        <dbReference type="SAM" id="Phobius"/>
    </source>
</evidence>
<keyword evidence="3" id="KW-1185">Reference proteome</keyword>
<sequence>MTLTFSAVALLGIAAFLALKMRSAKVGAAVVLFLFGFFAAHSSAAGAINGMCQSFAHFLAQLRA</sequence>
<keyword evidence="1" id="KW-1133">Transmembrane helix</keyword>
<evidence type="ECO:0008006" key="4">
    <source>
        <dbReference type="Google" id="ProtNLM"/>
    </source>
</evidence>
<protein>
    <recommendedName>
        <fullName evidence="4">DUF2304 family protein</fullName>
    </recommendedName>
</protein>
<evidence type="ECO:0000313" key="3">
    <source>
        <dbReference type="Proteomes" id="UP001216579"/>
    </source>
</evidence>
<proteinExistence type="predicted"/>
<reference evidence="2 3" key="1">
    <citation type="submission" date="2023-03" db="EMBL/GenBank/DDBJ databases">
        <title>Draft genome sequence of Streptomyces sp. RB6PN23 isolated from peat swamp forest in Thailand.</title>
        <authorList>
            <person name="Klaysubun C."/>
            <person name="Duangmal K."/>
        </authorList>
    </citation>
    <scope>NUCLEOTIDE SEQUENCE [LARGE SCALE GENOMIC DNA]</scope>
    <source>
        <strain evidence="2 3">RB6PN23</strain>
    </source>
</reference>
<evidence type="ECO:0000313" key="2">
    <source>
        <dbReference type="EMBL" id="MDF3288488.1"/>
    </source>
</evidence>
<dbReference type="Proteomes" id="UP001216579">
    <property type="component" value="Unassembled WGS sequence"/>
</dbReference>
<keyword evidence="1" id="KW-0472">Membrane</keyword>